<reference evidence="3 4" key="1">
    <citation type="submission" date="2023-09" db="EMBL/GenBank/DDBJ databases">
        <title>Whole genome shotgun sequencing (WGS) of Bosea sp. ZW T0_25, isolated from stored onions (Allium cepa).</title>
        <authorList>
            <person name="Stoll D.A."/>
            <person name="Huch M."/>
        </authorList>
    </citation>
    <scope>NUCLEOTIDE SEQUENCE [LARGE SCALE GENOMIC DNA]</scope>
    <source>
        <strain evidence="3 4">ZW T0_25</strain>
    </source>
</reference>
<protein>
    <submittedName>
        <fullName evidence="3">IS91 family transposase</fullName>
    </submittedName>
</protein>
<dbReference type="EMBL" id="JAWDID010000114">
    <property type="protein sequence ID" value="MDU0344013.1"/>
    <property type="molecule type" value="Genomic_DNA"/>
</dbReference>
<dbReference type="RefSeq" id="WP_316021704.1">
    <property type="nucleotide sequence ID" value="NZ_JAWDID010000114.1"/>
</dbReference>
<accession>A0ABU3SGU7</accession>
<organism evidence="3 4">
    <name type="scientific">Bosea rubneri</name>
    <dbReference type="NCBI Taxonomy" id="3075434"/>
    <lineage>
        <taxon>Bacteria</taxon>
        <taxon>Pseudomonadati</taxon>
        <taxon>Pseudomonadota</taxon>
        <taxon>Alphaproteobacteria</taxon>
        <taxon>Hyphomicrobiales</taxon>
        <taxon>Boseaceae</taxon>
        <taxon>Bosea</taxon>
    </lineage>
</organism>
<dbReference type="Proteomes" id="UP001254257">
    <property type="component" value="Unassembled WGS sequence"/>
</dbReference>
<evidence type="ECO:0000259" key="2">
    <source>
        <dbReference type="Pfam" id="PF14319"/>
    </source>
</evidence>
<dbReference type="InterPro" id="IPR026889">
    <property type="entry name" value="Zn_Tnp"/>
</dbReference>
<gene>
    <name evidence="3" type="ORF">RKE40_29425</name>
</gene>
<dbReference type="NCBIfam" id="NF033538">
    <property type="entry name" value="transpos_IS91"/>
    <property type="match status" value="1"/>
</dbReference>
<feature type="domain" description="Transposase IS801/IS1294" evidence="1">
    <location>
        <begin position="142"/>
        <end position="330"/>
    </location>
</feature>
<keyword evidence="4" id="KW-1185">Reference proteome</keyword>
<dbReference type="Pfam" id="PF04986">
    <property type="entry name" value="Y2_Tnp"/>
    <property type="match status" value="1"/>
</dbReference>
<proteinExistence type="predicted"/>
<dbReference type="InterPro" id="IPR007069">
    <property type="entry name" value="Transposase_32"/>
</dbReference>
<name>A0ABU3SGU7_9HYPH</name>
<dbReference type="PANTHER" id="PTHR37023:SF1">
    <property type="entry name" value="ISSOD25 TRANSPOSASE TNPA_ISSOD25"/>
    <property type="match status" value="1"/>
</dbReference>
<evidence type="ECO:0000259" key="1">
    <source>
        <dbReference type="Pfam" id="PF04986"/>
    </source>
</evidence>
<dbReference type="InterPro" id="IPR054832">
    <property type="entry name" value="transpos_IS91"/>
</dbReference>
<sequence length="403" mass="44286">MARPALEVADILNRHGEAYLARHRLSRGQLKVIGAIRACRTAALGGHVMRCGDCDHATIAYNSCRNRHCPRCQGAAARDWLAARQADLLPVAYYHLVFTLPAPIAAIAFQNKATVYGLLFKAAAETLTTIAIDPRHLGARIGFTSVLHTWGSAMTHHPHLHIIAPGGGMSPDGAHWISCRPGFFLPVRVLSRLFRRLFLKGFAALHAAGQIAFHGNLASLADSKSFAAMLAPLRRVDWVVYAKRPFGGPEAVLAYLARYTHRVAIANSRLVAMDRHGVTFHWKDYRARSVGKVWRKTMTLTAHAFIRRFLLHVLPDGFHRIRHYGLLASGRRADTIARIRQIIAVAAPDNIARDDVPVATEQPGQAPEPHPPCACCGGRMILVERFAPGTAPRTILAVRIDTS</sequence>
<evidence type="ECO:0000313" key="3">
    <source>
        <dbReference type="EMBL" id="MDU0344013.1"/>
    </source>
</evidence>
<evidence type="ECO:0000313" key="4">
    <source>
        <dbReference type="Proteomes" id="UP001254257"/>
    </source>
</evidence>
<comment type="caution">
    <text evidence="3">The sequence shown here is derived from an EMBL/GenBank/DDBJ whole genome shotgun (WGS) entry which is preliminary data.</text>
</comment>
<dbReference type="Pfam" id="PF14319">
    <property type="entry name" value="Zn_Tnp_IS91"/>
    <property type="match status" value="1"/>
</dbReference>
<dbReference type="PANTHER" id="PTHR37023">
    <property type="entry name" value="TRANSPOSASE"/>
    <property type="match status" value="1"/>
</dbReference>
<feature type="domain" description="Transposase zinc-binding" evidence="2">
    <location>
        <begin position="11"/>
        <end position="100"/>
    </location>
</feature>